<dbReference type="Proteomes" id="UP000294621">
    <property type="component" value="Unassembled WGS sequence"/>
</dbReference>
<evidence type="ECO:0000256" key="1">
    <source>
        <dbReference type="SAM" id="MobiDB-lite"/>
    </source>
</evidence>
<gene>
    <name evidence="2" type="ORF">E2R57_09995</name>
</gene>
<feature type="compositionally biased region" description="Basic and acidic residues" evidence="1">
    <location>
        <begin position="208"/>
        <end position="263"/>
    </location>
</feature>
<dbReference type="SUPFAM" id="SSF52540">
    <property type="entry name" value="P-loop containing nucleoside triphosphate hydrolases"/>
    <property type="match status" value="1"/>
</dbReference>
<evidence type="ECO:0000313" key="3">
    <source>
        <dbReference type="Proteomes" id="UP000294621"/>
    </source>
</evidence>
<name>A0A4R5Y106_9MICC</name>
<protein>
    <submittedName>
        <fullName evidence="2">ABC transporter ATP-binding protein</fullName>
    </submittedName>
</protein>
<dbReference type="OrthoDB" id="3775353at2"/>
<reference evidence="2 3" key="1">
    <citation type="submission" date="2019-03" db="EMBL/GenBank/DDBJ databases">
        <title>Genome Sequencing and Assembly of Various Microbes Isolated from Partially Reclaimed Soil and Acid Mine Drainage (AMD) Site.</title>
        <authorList>
            <person name="Steinbock B."/>
            <person name="Bechtold R."/>
            <person name="Sevigny J.L."/>
            <person name="Thomas D."/>
            <person name="Cuthill L.R."/>
            <person name="Aveiro Johannsen E.J."/>
            <person name="Thomas K."/>
            <person name="Ghosh A."/>
        </authorList>
    </citation>
    <scope>NUCLEOTIDE SEQUENCE [LARGE SCALE GENOMIC DNA]</scope>
    <source>
        <strain evidence="2 3">S-A1</strain>
    </source>
</reference>
<accession>A0A4R5Y106</accession>
<keyword evidence="2" id="KW-0547">Nucleotide-binding</keyword>
<keyword evidence="2" id="KW-0067">ATP-binding</keyword>
<evidence type="ECO:0000313" key="2">
    <source>
        <dbReference type="EMBL" id="TDL38040.1"/>
    </source>
</evidence>
<organism evidence="2 3">
    <name type="scientific">Arthrobacter nitrophenolicus</name>
    <dbReference type="NCBI Taxonomy" id="683150"/>
    <lineage>
        <taxon>Bacteria</taxon>
        <taxon>Bacillati</taxon>
        <taxon>Actinomycetota</taxon>
        <taxon>Actinomycetes</taxon>
        <taxon>Micrococcales</taxon>
        <taxon>Micrococcaceae</taxon>
        <taxon>Arthrobacter</taxon>
    </lineage>
</organism>
<comment type="caution">
    <text evidence="2">The sequence shown here is derived from an EMBL/GenBank/DDBJ whole genome shotgun (WGS) entry which is preliminary data.</text>
</comment>
<dbReference type="AlphaFoldDB" id="A0A4R5Y106"/>
<dbReference type="RefSeq" id="WP_133348663.1">
    <property type="nucleotide sequence ID" value="NZ_SMZQ01000004.1"/>
</dbReference>
<sequence>MLSAHQLHVKGRRDSLLPPTSLSVSRGELLLAAGRRQDHRTALALVLSGRMKPSSGLLSWDSHQRIRQLRLASALVDSPGVNEPEQHLSVRDLVTEDLALVPRRYRGALLSGPWLKVNGFEDIAGLWTEQLEPRRRLRLLASLALANPRTDLLVVDSPDRHSVDEGDWLPQLRQLASDAGRPLAVVATVSALPPSWTGPAVEIGNAEAARETGGRALPREAADLGDDAGSREEAGPREESGAQGDADRRPDHQHTHFETEVAK</sequence>
<proteinExistence type="predicted"/>
<dbReference type="Gene3D" id="3.40.50.300">
    <property type="entry name" value="P-loop containing nucleotide triphosphate hydrolases"/>
    <property type="match status" value="1"/>
</dbReference>
<dbReference type="EMBL" id="SMZQ01000004">
    <property type="protein sequence ID" value="TDL38040.1"/>
    <property type="molecule type" value="Genomic_DNA"/>
</dbReference>
<feature type="region of interest" description="Disordered" evidence="1">
    <location>
        <begin position="207"/>
        <end position="263"/>
    </location>
</feature>
<dbReference type="GO" id="GO:0005524">
    <property type="term" value="F:ATP binding"/>
    <property type="evidence" value="ECO:0007669"/>
    <property type="project" value="UniProtKB-KW"/>
</dbReference>
<dbReference type="InterPro" id="IPR027417">
    <property type="entry name" value="P-loop_NTPase"/>
</dbReference>